<dbReference type="RefSeq" id="WP_145084586.1">
    <property type="nucleotide sequence ID" value="NZ_CP036274.1"/>
</dbReference>
<dbReference type="Pfam" id="PF07586">
    <property type="entry name" value="HXXSHH"/>
    <property type="match status" value="1"/>
</dbReference>
<dbReference type="PROSITE" id="PS51318">
    <property type="entry name" value="TAT"/>
    <property type="match status" value="1"/>
</dbReference>
<name>A0A517Y5J9_9BACT</name>
<gene>
    <name evidence="2" type="ORF">ETAA8_05860</name>
</gene>
<proteinExistence type="predicted"/>
<keyword evidence="3" id="KW-1185">Reference proteome</keyword>
<feature type="signal peptide" evidence="1">
    <location>
        <begin position="1"/>
        <end position="38"/>
    </location>
</feature>
<feature type="chain" id="PRO_5022058919" description="DUF1552 domain-containing protein" evidence="1">
    <location>
        <begin position="39"/>
        <end position="460"/>
    </location>
</feature>
<sequence length="460" mass="51122" precursor="true">MNNMNRDSWQLNRRQLLRGAGVSLALPLLNCMAGTSLGAPETTAKSKPKRSVFLYIPNGVNTLTWQIEKAGKDFEFTKPLQSLERHRADVTPISGLHHPKVLGKHHNCDKVWLTGANVPSDGGAFRNSVSADQLMAEVQGTSTRFASLELAIEGHSLAWSRDGIQIPAERDTRTIFNMLFGVEKESKSAISRRLSRRNSILDAVAEDAQRVNRKLGAEDRTKLDEYLTAVRQVEVRTQRAESWLNIPKPKIDAADEARLTRKLNMSQVTEYYRLFYDLMVLALRTDSTRVITCMICSESNGGAIPDIGISQARHGLSHHNGDPEQLRRLTETDTFLVEQLSYFLDQLKAHTEEGQPLLDTTQVLWGSGMAYGHSHGNANLPTILAGGRALGHKHGQHVDFNLPKIGKYNVADANGHYRVCSRPVDGDARLSNLLLTMLQRVDVETEQFQDSLGAISAIVK</sequence>
<keyword evidence="1" id="KW-0732">Signal</keyword>
<reference evidence="2 3" key="1">
    <citation type="submission" date="2019-02" db="EMBL/GenBank/DDBJ databases">
        <title>Deep-cultivation of Planctomycetes and their phenomic and genomic characterization uncovers novel biology.</title>
        <authorList>
            <person name="Wiegand S."/>
            <person name="Jogler M."/>
            <person name="Boedeker C."/>
            <person name="Pinto D."/>
            <person name="Vollmers J."/>
            <person name="Rivas-Marin E."/>
            <person name="Kohn T."/>
            <person name="Peeters S.H."/>
            <person name="Heuer A."/>
            <person name="Rast P."/>
            <person name="Oberbeckmann S."/>
            <person name="Bunk B."/>
            <person name="Jeske O."/>
            <person name="Meyerdierks A."/>
            <person name="Storesund J.E."/>
            <person name="Kallscheuer N."/>
            <person name="Luecker S."/>
            <person name="Lage O.M."/>
            <person name="Pohl T."/>
            <person name="Merkel B.J."/>
            <person name="Hornburger P."/>
            <person name="Mueller R.-W."/>
            <person name="Bruemmer F."/>
            <person name="Labrenz M."/>
            <person name="Spormann A.M."/>
            <person name="Op den Camp H."/>
            <person name="Overmann J."/>
            <person name="Amann R."/>
            <person name="Jetten M.S.M."/>
            <person name="Mascher T."/>
            <person name="Medema M.H."/>
            <person name="Devos D.P."/>
            <person name="Kaster A.-K."/>
            <person name="Ovreas L."/>
            <person name="Rohde M."/>
            <person name="Galperin M.Y."/>
            <person name="Jogler C."/>
        </authorList>
    </citation>
    <scope>NUCLEOTIDE SEQUENCE [LARGE SCALE GENOMIC DNA]</scope>
    <source>
        <strain evidence="2 3">ETA_A8</strain>
    </source>
</reference>
<evidence type="ECO:0008006" key="4">
    <source>
        <dbReference type="Google" id="ProtNLM"/>
    </source>
</evidence>
<accession>A0A517Y5J9</accession>
<dbReference type="Proteomes" id="UP000315017">
    <property type="component" value="Chromosome"/>
</dbReference>
<dbReference type="InterPro" id="IPR006311">
    <property type="entry name" value="TAT_signal"/>
</dbReference>
<dbReference type="EMBL" id="CP036274">
    <property type="protein sequence ID" value="QDU25517.1"/>
    <property type="molecule type" value="Genomic_DNA"/>
</dbReference>
<evidence type="ECO:0000313" key="3">
    <source>
        <dbReference type="Proteomes" id="UP000315017"/>
    </source>
</evidence>
<evidence type="ECO:0000256" key="1">
    <source>
        <dbReference type="SAM" id="SignalP"/>
    </source>
</evidence>
<evidence type="ECO:0000313" key="2">
    <source>
        <dbReference type="EMBL" id="QDU25517.1"/>
    </source>
</evidence>
<dbReference type="OrthoDB" id="9146593at2"/>
<dbReference type="InterPro" id="IPR011447">
    <property type="entry name" value="DUF1552"/>
</dbReference>
<protein>
    <recommendedName>
        <fullName evidence="4">DUF1552 domain-containing protein</fullName>
    </recommendedName>
</protein>
<organism evidence="2 3">
    <name type="scientific">Anatilimnocola aggregata</name>
    <dbReference type="NCBI Taxonomy" id="2528021"/>
    <lineage>
        <taxon>Bacteria</taxon>
        <taxon>Pseudomonadati</taxon>
        <taxon>Planctomycetota</taxon>
        <taxon>Planctomycetia</taxon>
        <taxon>Pirellulales</taxon>
        <taxon>Pirellulaceae</taxon>
        <taxon>Anatilimnocola</taxon>
    </lineage>
</organism>
<dbReference type="KEGG" id="aagg:ETAA8_05860"/>
<dbReference type="AlphaFoldDB" id="A0A517Y5J9"/>